<dbReference type="PANTHER" id="PTHR32305:SF15">
    <property type="entry name" value="PROTEIN RHSA-RELATED"/>
    <property type="match status" value="1"/>
</dbReference>
<dbReference type="Pfam" id="PF25023">
    <property type="entry name" value="TEN_YD-shell"/>
    <property type="match status" value="2"/>
</dbReference>
<feature type="domain" description="Teneurin-like YD-shell" evidence="5">
    <location>
        <begin position="887"/>
        <end position="1017"/>
    </location>
</feature>
<evidence type="ECO:0000259" key="3">
    <source>
        <dbReference type="Pfam" id="PF20148"/>
    </source>
</evidence>
<comment type="caution">
    <text evidence="6">The sequence shown here is derived from an EMBL/GenBank/DDBJ whole genome shotgun (WGS) entry which is preliminary data.</text>
</comment>
<dbReference type="InterPro" id="IPR031325">
    <property type="entry name" value="RHS_repeat"/>
</dbReference>
<feature type="domain" description="Putative T7SS secretion signal" evidence="4">
    <location>
        <begin position="19"/>
        <end position="182"/>
    </location>
</feature>
<dbReference type="InterPro" id="IPR056823">
    <property type="entry name" value="TEN-like_YD-shell"/>
</dbReference>
<proteinExistence type="predicted"/>
<dbReference type="InterPro" id="IPR049082">
    <property type="entry name" value="T7SS_signal"/>
</dbReference>
<evidence type="ECO:0000256" key="1">
    <source>
        <dbReference type="ARBA" id="ARBA00022737"/>
    </source>
</evidence>
<dbReference type="InterPro" id="IPR050708">
    <property type="entry name" value="T6SS_VgrG/RHS"/>
</dbReference>
<feature type="domain" description="DUF6531" evidence="3">
    <location>
        <begin position="365"/>
        <end position="436"/>
    </location>
</feature>
<organism evidence="6 7">
    <name type="scientific">Catenulispora pinistramenti</name>
    <dbReference type="NCBI Taxonomy" id="2705254"/>
    <lineage>
        <taxon>Bacteria</taxon>
        <taxon>Bacillati</taxon>
        <taxon>Actinomycetota</taxon>
        <taxon>Actinomycetes</taxon>
        <taxon>Catenulisporales</taxon>
        <taxon>Catenulisporaceae</taxon>
        <taxon>Catenulispora</taxon>
    </lineage>
</organism>
<dbReference type="Pfam" id="PF05593">
    <property type="entry name" value="RHS_repeat"/>
    <property type="match status" value="2"/>
</dbReference>
<dbReference type="NCBIfam" id="TIGR03696">
    <property type="entry name" value="Rhs_assc_core"/>
    <property type="match status" value="1"/>
</dbReference>
<evidence type="ECO:0000259" key="5">
    <source>
        <dbReference type="Pfam" id="PF25023"/>
    </source>
</evidence>
<keyword evidence="7" id="KW-1185">Reference proteome</keyword>
<evidence type="ECO:0000313" key="7">
    <source>
        <dbReference type="Proteomes" id="UP000730482"/>
    </source>
</evidence>
<keyword evidence="1" id="KW-0677">Repeat</keyword>
<protein>
    <submittedName>
        <fullName evidence="6">RHS domain-containing protein</fullName>
    </submittedName>
</protein>
<accession>A0ABS5KNW2</accession>
<dbReference type="Pfam" id="PF21725">
    <property type="entry name" value="T7SS_signal"/>
    <property type="match status" value="1"/>
</dbReference>
<dbReference type="Pfam" id="PF20148">
    <property type="entry name" value="DUF6531"/>
    <property type="match status" value="1"/>
</dbReference>
<dbReference type="NCBIfam" id="TIGR01643">
    <property type="entry name" value="YD_repeat_2x"/>
    <property type="match status" value="11"/>
</dbReference>
<dbReference type="PANTHER" id="PTHR32305">
    <property type="match status" value="1"/>
</dbReference>
<gene>
    <name evidence="6" type="ORF">KGQ19_12685</name>
</gene>
<reference evidence="6 7" key="1">
    <citation type="submission" date="2020-02" db="EMBL/GenBank/DDBJ databases">
        <title>Acidophilic actinobacteria isolated from forest soil.</title>
        <authorList>
            <person name="Golinska P."/>
        </authorList>
    </citation>
    <scope>NUCLEOTIDE SEQUENCE [LARGE SCALE GENOMIC DNA]</scope>
    <source>
        <strain evidence="6 7">NL8</strain>
    </source>
</reference>
<feature type="coiled-coil region" evidence="2">
    <location>
        <begin position="97"/>
        <end position="182"/>
    </location>
</feature>
<dbReference type="Gene3D" id="2.180.10.10">
    <property type="entry name" value="RHS repeat-associated core"/>
    <property type="match status" value="3"/>
</dbReference>
<evidence type="ECO:0000256" key="2">
    <source>
        <dbReference type="SAM" id="Coils"/>
    </source>
</evidence>
<dbReference type="InterPro" id="IPR036689">
    <property type="entry name" value="ESAT-6-like_sf"/>
</dbReference>
<sequence>MTRPSGWDILGLDGDPTPGVVESVQALAKEFGDFAHDVESAYQGLNSFGRDTATLQWVGQTADAFKANFGSLPGRLQKLYTSYSEASDALSAYAPKLQAAQAKADAALRQAQDAQIDLQRATTNADTAADDLKGAQQTHAVNPNPHAVADAQTDHDIAQKNLSDAKNRMAALTAQAHQAYNDRITAAKDCAKAMHHAQSDGIHNKHWWQHLGADLSEWGGKIAEVANEIAPVLDVLALATSWIPGVDVVTAGLAEADNLVALASTGLQISGDAMQGHFGDALMGAGMLGATSLGGKALGAVGGKVLGKLGGEAEGEERNVVGSEAEGIENTAGTETAVTTEGEGNAVGEQARTADGNQDAQTELDPVDVVSGWMLTDATDVELPGVLPLVLRRAYTSGYATGRLFGPGWSSTLDQRLSINEAGIHFAGDDAQRLDYPVPADEFEVLPQRGRRWPLVWNRQTDEIRISDSWSGKTYHFSTVHYQDAAGQIRDLTAISDRNGNQIRIVRDASGTPQMVEHPGYRIAVDSSLTAAGPRITALRLLVDPAVSDSGSDVTLRRFDYDEHGRLVGVVDSSGLPLRYEWDEQSRIVAWEDRSGYRYAYHYDHLGRVVRGEGQFLSGTFSYDPSNRTTVATDSLGHETTYQYDEHGHVRTEIDPLGNTKLTETDRDGRILSHTDALGNQTTFEYGDAGNVRRVIAADGAVTSLGYSAPHQLVETTGPDGTTWQQEHDERGNLICLIGPTGAVTRFEYTPTGSLLTRTDALGATTRFTTDAAGLVIAETDPLGHTTRAVRDQVGRVVQVTDPLGAVTRFEWSAEGLPLSRTDPSGATVRWRHDANGRLLESVDPIGAITAFEPGPMGTLTARTGPDGVRHTFRYDSELNLLAVANPDSGTWSYAYDASGRLTEETDFVGRRLGYSYDAAGRIVERTTGAGQVITLVRDAVGRVVARQTPEGEYCYSYDSAGRMADASGPGGSVLAYEHDPLGRVLAETVGEHTTRYVYDAVGRRIRRVASSGAESEWTYDAAGRAIGLNAGTGRLDFVVDAAGRQTHRGFGTDSWLVRQYDAAGRPTGERLQRGNPYAENGLGASGLTEPDLILSRSWTWRPDGVPVELQDSVRGTRLIASDTSGRVTAISAQDWHESYAYDAYGNLATPVASGDPSAAGGPANAKRTLIHQFGRSHHEYDETGRLVRTVRRTLDGRRKTWAYTWDSQDQLVEATTPDYGTWRYSYDPIGRRTGKYRLGDDGTVAEQIRFTWDGMRVAERLTRGDDGVFVALTWDYDPGTFQPAAQRQRSWAADADQSRIDETFHAIVTDLIGTPTELVTPDGQIAWRTTTTLWGRTISTRADADVDCPLRFPGQYYDDETGLHYNLNRYYDPDTANYLTPDPLGLGPSPNDHSYVLNPLTFFDPLGLCETAEAPTPGLATLHYYPRIGEYGHFSIEVAEGAGTRHQDLWPHPGGPTEIRLLGNEGGLNLREPPDFSIPFELPNSEAAIKYMKDNLGVTKDYSLRDNNCLTFCTKTLSAGGLDVPTDFAAQRWARGLLGGGS</sequence>
<dbReference type="InterPro" id="IPR045351">
    <property type="entry name" value="DUF6531"/>
</dbReference>
<feature type="domain" description="Teneurin-like YD-shell" evidence="5">
    <location>
        <begin position="620"/>
        <end position="800"/>
    </location>
</feature>
<keyword evidence="2" id="KW-0175">Coiled coil</keyword>
<dbReference type="Proteomes" id="UP000730482">
    <property type="component" value="Unassembled WGS sequence"/>
</dbReference>
<dbReference type="SUPFAM" id="SSF50960">
    <property type="entry name" value="TolB, C-terminal domain"/>
    <property type="match status" value="1"/>
</dbReference>
<dbReference type="InterPro" id="IPR022385">
    <property type="entry name" value="Rhs_assc_core"/>
</dbReference>
<dbReference type="Gene3D" id="1.10.287.1060">
    <property type="entry name" value="ESAT-6-like"/>
    <property type="match status" value="1"/>
</dbReference>
<dbReference type="InterPro" id="IPR006530">
    <property type="entry name" value="YD"/>
</dbReference>
<dbReference type="SUPFAM" id="SSF140453">
    <property type="entry name" value="EsxAB dimer-like"/>
    <property type="match status" value="1"/>
</dbReference>
<evidence type="ECO:0000259" key="4">
    <source>
        <dbReference type="Pfam" id="PF21725"/>
    </source>
</evidence>
<dbReference type="EMBL" id="JAAFYZ010000033">
    <property type="protein sequence ID" value="MBS2547724.1"/>
    <property type="molecule type" value="Genomic_DNA"/>
</dbReference>
<name>A0ABS5KNW2_9ACTN</name>
<evidence type="ECO:0000313" key="6">
    <source>
        <dbReference type="EMBL" id="MBS2547724.1"/>
    </source>
</evidence>